<keyword evidence="2" id="KW-0964">Secreted</keyword>
<reference evidence="13 14" key="1">
    <citation type="journal article" date="2015" name="Genome Biol. Evol.">
        <title>The genome of winter moth (Operophtera brumata) provides a genomic perspective on sexual dimorphism and phenology.</title>
        <authorList>
            <person name="Derks M.F."/>
            <person name="Smit S."/>
            <person name="Salis L."/>
            <person name="Schijlen E."/>
            <person name="Bossers A."/>
            <person name="Mateman C."/>
            <person name="Pijl A.S."/>
            <person name="de Ridder D."/>
            <person name="Groenen M.A."/>
            <person name="Visser M.E."/>
            <person name="Megens H.J."/>
        </authorList>
    </citation>
    <scope>NUCLEOTIDE SEQUENCE [LARGE SCALE GENOMIC DNA]</scope>
    <source>
        <strain evidence="13">WM2013NL</strain>
        <tissue evidence="13">Head and thorax</tissue>
    </source>
</reference>
<evidence type="ECO:0000256" key="1">
    <source>
        <dbReference type="ARBA" id="ARBA00004613"/>
    </source>
</evidence>
<dbReference type="InterPro" id="IPR024079">
    <property type="entry name" value="MetalloPept_cat_dom_sf"/>
</dbReference>
<dbReference type="InterPro" id="IPR001590">
    <property type="entry name" value="Peptidase_M12B"/>
</dbReference>
<feature type="non-terminal residue" evidence="13">
    <location>
        <position position="433"/>
    </location>
</feature>
<evidence type="ECO:0000256" key="3">
    <source>
        <dbReference type="ARBA" id="ARBA00022670"/>
    </source>
</evidence>
<dbReference type="Gene3D" id="3.40.1620.60">
    <property type="match status" value="1"/>
</dbReference>
<keyword evidence="4 10" id="KW-0479">Metal-binding</keyword>
<accession>A0A0L7LRB8</accession>
<evidence type="ECO:0000256" key="5">
    <source>
        <dbReference type="ARBA" id="ARBA00022801"/>
    </source>
</evidence>
<proteinExistence type="predicted"/>
<protein>
    <submittedName>
        <fullName evidence="13">A disintegrin and metalloproteinase with thrombospondin motifs 7</fullName>
    </submittedName>
</protein>
<keyword evidence="9" id="KW-0325">Glycoprotein</keyword>
<dbReference type="InterPro" id="IPR000884">
    <property type="entry name" value="TSP1_rpt"/>
</dbReference>
<evidence type="ECO:0000313" key="14">
    <source>
        <dbReference type="Proteomes" id="UP000037510"/>
    </source>
</evidence>
<dbReference type="Pfam" id="PF17771">
    <property type="entry name" value="ADAMTS_CR_2"/>
    <property type="match status" value="1"/>
</dbReference>
<keyword evidence="6 10" id="KW-0862">Zinc</keyword>
<dbReference type="GO" id="GO:0006508">
    <property type="term" value="P:proteolysis"/>
    <property type="evidence" value="ECO:0007669"/>
    <property type="project" value="UniProtKB-KW"/>
</dbReference>
<dbReference type="InterPro" id="IPR036383">
    <property type="entry name" value="TSP1_rpt_sf"/>
</dbReference>
<dbReference type="PANTHER" id="PTHR13723:SF275">
    <property type="entry name" value="STALL, ISOFORM C"/>
    <property type="match status" value="1"/>
</dbReference>
<comment type="caution">
    <text evidence="13">The sequence shown here is derived from an EMBL/GenBank/DDBJ whole genome shotgun (WGS) entry which is preliminary data.</text>
</comment>
<comment type="subcellular location">
    <subcellularLocation>
        <location evidence="1">Secreted</location>
    </subcellularLocation>
</comment>
<dbReference type="SUPFAM" id="SSF55486">
    <property type="entry name" value="Metalloproteases ('zincins'), catalytic domain"/>
    <property type="match status" value="1"/>
</dbReference>
<dbReference type="PROSITE" id="PS50215">
    <property type="entry name" value="ADAM_MEPRO"/>
    <property type="match status" value="1"/>
</dbReference>
<keyword evidence="13" id="KW-0401">Integrin</keyword>
<keyword evidence="8" id="KW-1015">Disulfide bond</keyword>
<evidence type="ECO:0000256" key="9">
    <source>
        <dbReference type="ARBA" id="ARBA00023180"/>
    </source>
</evidence>
<dbReference type="GO" id="GO:0007229">
    <property type="term" value="P:integrin-mediated signaling pathway"/>
    <property type="evidence" value="ECO:0007669"/>
    <property type="project" value="UniProtKB-KW"/>
</dbReference>
<dbReference type="STRING" id="104452.A0A0L7LRB8"/>
<dbReference type="GO" id="GO:0031012">
    <property type="term" value="C:extracellular matrix"/>
    <property type="evidence" value="ECO:0007669"/>
    <property type="project" value="TreeGrafter"/>
</dbReference>
<dbReference type="EMBL" id="JTDY01000265">
    <property type="protein sequence ID" value="KOB78007.1"/>
    <property type="molecule type" value="Genomic_DNA"/>
</dbReference>
<feature type="binding site" evidence="10">
    <location>
        <position position="28"/>
    </location>
    <ligand>
        <name>Zn(2+)</name>
        <dbReference type="ChEBI" id="CHEBI:29105"/>
        <note>catalytic</note>
    </ligand>
</feature>
<feature type="active site" evidence="10">
    <location>
        <position position="25"/>
    </location>
</feature>
<dbReference type="PANTHER" id="PTHR13723">
    <property type="entry name" value="ADAMTS A DISINTEGRIN AND METALLOPROTEASE WITH THROMBOSPONDIN MOTIFS PROTEASE"/>
    <property type="match status" value="1"/>
</dbReference>
<evidence type="ECO:0000256" key="2">
    <source>
        <dbReference type="ARBA" id="ARBA00022525"/>
    </source>
</evidence>
<comment type="caution">
    <text evidence="10">Lacks conserved residue(s) required for the propagation of feature annotation.</text>
</comment>
<name>A0A0L7LRB8_OPEBR</name>
<dbReference type="PROSITE" id="PS50092">
    <property type="entry name" value="TSP1"/>
    <property type="match status" value="1"/>
</dbReference>
<sequence>MCKPDRSCSVNEDNGIMLAHTITHELGHNFGLYHDTEKIGCHRRDGATLHIMTPIFEADTVQVAWSRCMPDWESALATDHHRKKTTFTPKHLLCHLMFGAQAVVCAKLSEVCETLWCLVNDHCQTMLRPAAPGTTCGENMVGFLVKNICCIVIVYVFFYQMLVTISDGWLPVVSEPNLRREEPVARTTRRRLERVERMERMFSNLRRWRLHSIQSVQHGSVPYQRADVQGDRRLIEIFVPDKPCELQCIAKETDLEMLNGFVADGTPCKQSLGARDMCIAGCYDTSWLQKREDTRKGQPRELHLHRKCEVQENVPFWSSYTVDAKRLKQYHYRLSEWSSCSASCGTGYMRRQPECVDKHNRVVEQSQCYNIEPPRHEALMQRCRNQPCPIQPPHTRPPHAHARPPPVHARSPTAQTHWWVGNWNPCSKQCHMP</sequence>
<evidence type="ECO:0000256" key="8">
    <source>
        <dbReference type="ARBA" id="ARBA00023157"/>
    </source>
</evidence>
<keyword evidence="3" id="KW-0645">Protease</keyword>
<dbReference type="SMART" id="SM00209">
    <property type="entry name" value="TSP1"/>
    <property type="match status" value="1"/>
</dbReference>
<dbReference type="Pfam" id="PF19030">
    <property type="entry name" value="TSP1_ADAMTS"/>
    <property type="match status" value="1"/>
</dbReference>
<evidence type="ECO:0000256" key="11">
    <source>
        <dbReference type="SAM" id="MobiDB-lite"/>
    </source>
</evidence>
<evidence type="ECO:0000313" key="13">
    <source>
        <dbReference type="EMBL" id="KOB78007.1"/>
    </source>
</evidence>
<dbReference type="Proteomes" id="UP000037510">
    <property type="component" value="Unassembled WGS sequence"/>
</dbReference>
<keyword evidence="5" id="KW-0378">Hydrolase</keyword>
<dbReference type="GO" id="GO:0030198">
    <property type="term" value="P:extracellular matrix organization"/>
    <property type="evidence" value="ECO:0007669"/>
    <property type="project" value="TreeGrafter"/>
</dbReference>
<feature type="binding site" evidence="10">
    <location>
        <position position="24"/>
    </location>
    <ligand>
        <name>Zn(2+)</name>
        <dbReference type="ChEBI" id="CHEBI:29105"/>
        <note>catalytic</note>
    </ligand>
</feature>
<dbReference type="GO" id="GO:0005576">
    <property type="term" value="C:extracellular region"/>
    <property type="evidence" value="ECO:0007669"/>
    <property type="project" value="UniProtKB-SubCell"/>
</dbReference>
<feature type="domain" description="Peptidase M12B" evidence="12">
    <location>
        <begin position="1"/>
        <end position="89"/>
    </location>
</feature>
<dbReference type="GO" id="GO:0004222">
    <property type="term" value="F:metalloendopeptidase activity"/>
    <property type="evidence" value="ECO:0007669"/>
    <property type="project" value="InterPro"/>
</dbReference>
<dbReference type="Gene3D" id="3.40.390.10">
    <property type="entry name" value="Collagenase (Catalytic Domain)"/>
    <property type="match status" value="1"/>
</dbReference>
<evidence type="ECO:0000256" key="6">
    <source>
        <dbReference type="ARBA" id="ARBA00022833"/>
    </source>
</evidence>
<gene>
    <name evidence="13" type="ORF">OBRU01_03181</name>
</gene>
<evidence type="ECO:0000256" key="7">
    <source>
        <dbReference type="ARBA" id="ARBA00023049"/>
    </source>
</evidence>
<organism evidence="13 14">
    <name type="scientific">Operophtera brumata</name>
    <name type="common">Winter moth</name>
    <name type="synonym">Phalaena brumata</name>
    <dbReference type="NCBI Taxonomy" id="104452"/>
    <lineage>
        <taxon>Eukaryota</taxon>
        <taxon>Metazoa</taxon>
        <taxon>Ecdysozoa</taxon>
        <taxon>Arthropoda</taxon>
        <taxon>Hexapoda</taxon>
        <taxon>Insecta</taxon>
        <taxon>Pterygota</taxon>
        <taxon>Neoptera</taxon>
        <taxon>Endopterygota</taxon>
        <taxon>Lepidoptera</taxon>
        <taxon>Glossata</taxon>
        <taxon>Ditrysia</taxon>
        <taxon>Geometroidea</taxon>
        <taxon>Geometridae</taxon>
        <taxon>Larentiinae</taxon>
        <taxon>Operophtera</taxon>
    </lineage>
</organism>
<dbReference type="Gene3D" id="2.20.100.10">
    <property type="entry name" value="Thrombospondin type-1 (TSP1) repeat"/>
    <property type="match status" value="1"/>
</dbReference>
<dbReference type="GO" id="GO:0046872">
    <property type="term" value="F:metal ion binding"/>
    <property type="evidence" value="ECO:0007669"/>
    <property type="project" value="UniProtKB-KW"/>
</dbReference>
<keyword evidence="14" id="KW-1185">Reference proteome</keyword>
<dbReference type="Pfam" id="PF01421">
    <property type="entry name" value="Reprolysin"/>
    <property type="match status" value="1"/>
</dbReference>
<dbReference type="InterPro" id="IPR041645">
    <property type="entry name" value="ADAMTS_CR_2"/>
</dbReference>
<evidence type="ECO:0000256" key="10">
    <source>
        <dbReference type="PROSITE-ProRule" id="PRU00276"/>
    </source>
</evidence>
<evidence type="ECO:0000256" key="4">
    <source>
        <dbReference type="ARBA" id="ARBA00022723"/>
    </source>
</evidence>
<keyword evidence="7" id="KW-0482">Metalloprotease</keyword>
<dbReference type="AlphaFoldDB" id="A0A0L7LRB8"/>
<dbReference type="SUPFAM" id="SSF82895">
    <property type="entry name" value="TSP-1 type 1 repeat"/>
    <property type="match status" value="1"/>
</dbReference>
<feature type="region of interest" description="Disordered" evidence="11">
    <location>
        <begin position="390"/>
        <end position="413"/>
    </location>
</feature>
<evidence type="ECO:0000259" key="12">
    <source>
        <dbReference type="PROSITE" id="PS50215"/>
    </source>
</evidence>
<dbReference type="InterPro" id="IPR050439">
    <property type="entry name" value="ADAMTS_ADAMTS-like"/>
</dbReference>
<feature type="binding site" evidence="10">
    <location>
        <position position="34"/>
    </location>
    <ligand>
        <name>Zn(2+)</name>
        <dbReference type="ChEBI" id="CHEBI:29105"/>
        <note>catalytic</note>
    </ligand>
</feature>